<keyword evidence="1" id="KW-0175">Coiled coil</keyword>
<accession>A0A9E9A5X8</accession>
<evidence type="ECO:0000313" key="3">
    <source>
        <dbReference type="Proteomes" id="UP001156932"/>
    </source>
</evidence>
<name>A0A9E9A5X8_9VIRU</name>
<evidence type="ECO:0000313" key="2">
    <source>
        <dbReference type="EMBL" id="WAE39638.1"/>
    </source>
</evidence>
<proteinExistence type="predicted"/>
<dbReference type="EMBL" id="OP880254">
    <property type="protein sequence ID" value="WAE39638.1"/>
    <property type="molecule type" value="Genomic_DNA"/>
</dbReference>
<sequence>MNERAYFKFLFRLYVKGVSEELSKLKSDDAKLKLLEEELKENERYREFAIQELMQAERIRKFLRKQLERVKGRVKGDAENSEE</sequence>
<feature type="coiled-coil region" evidence="1">
    <location>
        <begin position="25"/>
        <end position="73"/>
    </location>
</feature>
<protein>
    <submittedName>
        <fullName evidence="2">Uncharacterized protein</fullName>
    </submittedName>
</protein>
<keyword evidence="3" id="KW-1185">Reference proteome</keyword>
<organism evidence="2 3">
    <name type="scientific">Methanophagales virus GBV303</name>
    <dbReference type="NCBI Taxonomy" id="2986514"/>
    <lineage>
        <taxon>Viruses</taxon>
        <taxon>Viruses incertae sedis</taxon>
        <taxon>Itzamnaviridae</taxon>
        <taxon>Demiitzamnavirus</taxon>
        <taxon>Demiitzamnavirus mexicoense</taxon>
    </lineage>
</organism>
<evidence type="ECO:0000256" key="1">
    <source>
        <dbReference type="SAM" id="Coils"/>
    </source>
</evidence>
<gene>
    <name evidence="2" type="ORF">NNKAGPMP_00002</name>
</gene>
<dbReference type="Proteomes" id="UP001156932">
    <property type="component" value="Segment"/>
</dbReference>
<reference evidence="2 3" key="1">
    <citation type="submission" date="2022-10" db="EMBL/GenBank/DDBJ databases">
        <title>Evolutionary Diversification of Methanotrophic Ca. Methanophagales (ANME-1) and Their Expansive Virome.</title>
        <authorList>
            <person name="Laso-Perez R."/>
            <person name="Wu F."/>
            <person name="Cremiere A."/>
            <person name="Speth D.R."/>
            <person name="Magyar J.S."/>
            <person name="Krupovic M."/>
            <person name="Orphan V.J."/>
        </authorList>
    </citation>
    <scope>NUCLEOTIDE SEQUENCE [LARGE SCALE GENOMIC DNA]</scope>
</reference>